<feature type="region of interest" description="Disordered" evidence="1">
    <location>
        <begin position="418"/>
        <end position="450"/>
    </location>
</feature>
<organism evidence="2">
    <name type="scientific">Phallusia mammillata</name>
    <dbReference type="NCBI Taxonomy" id="59560"/>
    <lineage>
        <taxon>Eukaryota</taxon>
        <taxon>Metazoa</taxon>
        <taxon>Chordata</taxon>
        <taxon>Tunicata</taxon>
        <taxon>Ascidiacea</taxon>
        <taxon>Phlebobranchia</taxon>
        <taxon>Ascidiidae</taxon>
        <taxon>Phallusia</taxon>
    </lineage>
</organism>
<dbReference type="GO" id="GO:0032465">
    <property type="term" value="P:regulation of cytokinesis"/>
    <property type="evidence" value="ECO:0007669"/>
    <property type="project" value="InterPro"/>
</dbReference>
<dbReference type="GO" id="GO:0032053">
    <property type="term" value="P:ciliary basal body organization"/>
    <property type="evidence" value="ECO:0007669"/>
    <property type="project" value="TreeGrafter"/>
</dbReference>
<proteinExistence type="evidence at transcript level"/>
<dbReference type="PANTHER" id="PTHR13594:SF1">
    <property type="entry name" value="CENTRIOLAR COILED-COIL PROTEIN OF 110 KDA"/>
    <property type="match status" value="1"/>
</dbReference>
<evidence type="ECO:0000256" key="1">
    <source>
        <dbReference type="SAM" id="MobiDB-lite"/>
    </source>
</evidence>
<feature type="region of interest" description="Disordered" evidence="1">
    <location>
        <begin position="186"/>
        <end position="222"/>
    </location>
</feature>
<dbReference type="GO" id="GO:1903723">
    <property type="term" value="P:negative regulation of centriole elongation"/>
    <property type="evidence" value="ECO:0007669"/>
    <property type="project" value="TreeGrafter"/>
</dbReference>
<dbReference type="Pfam" id="PF16025">
    <property type="entry name" value="CaM_bind"/>
    <property type="match status" value="1"/>
</dbReference>
<feature type="compositionally biased region" description="Low complexity" evidence="1">
    <location>
        <begin position="207"/>
        <end position="220"/>
    </location>
</feature>
<protein>
    <submittedName>
        <fullName evidence="2">Dentin sialophosphoprotein-like</fullName>
    </submittedName>
</protein>
<dbReference type="AlphaFoldDB" id="A0A6F9DAT8"/>
<feature type="region of interest" description="Disordered" evidence="1">
    <location>
        <begin position="243"/>
        <end position="320"/>
    </location>
</feature>
<gene>
    <name evidence="2" type="primary">Dspp-005</name>
</gene>
<dbReference type="EMBL" id="LR784665">
    <property type="protein sequence ID" value="CAB3240073.1"/>
    <property type="molecule type" value="mRNA"/>
</dbReference>
<feature type="compositionally biased region" description="Polar residues" evidence="1">
    <location>
        <begin position="264"/>
        <end position="283"/>
    </location>
</feature>
<sequence length="914" mass="101604">MEIEKILDQLLMPPPACPVSDSLRDISGSSLDRSHGSSTTNSSNSSWISDSSCGCHSPRSAVKQSTIVFYKRPILPPLLCGTARSEMLTYRSKALEKERKKRQHSRTKLITRVEAILSTVDITETSPSSSQESSPKIPLANSTTCEESDLHNIKINQLVLNETNETQKISYEDDNIAACTLKDNSECPETTAEPETVETSTEKEVNTSTISSSSSGSDGSFQTTAYRKSLQNLLQKSINSSLNDTFTMPEKSKPEQPNEAAPSLSGTSSTTTENIWANNTQATIVPKTREDDTSLSSTVSHTPSVENADNIRQGSAANDCSDTDAIADSMVDSVLEEVRSELTMYASFQIDSGSIHSIASETDKPKTGDELNIVTPNTPNKANNVNSDNDENLDLSCTASEQINQALTIIGSQLADDLATKQQTESPSSSDDSVQENISPVLTPKFNWGETSADGPTISTVTPETIALISSYQLVVESEETPQTTEDIESISEQFDKHNVTEIENGQNVAEQNMQKLNDNGKVSPSETATLVKLQRQCEGRTRSNSYSTHAPSPLLINSREEHTIYSTDIDDEIRSETNNDSVFGRDVKRRLEMPSDSEESTTSQPLLKTKDSRTSKKANVSKEQYCKNLEEQHKLEMMELQRQHELQLRKLQQELFQGNPELLDAVENIGGINLNHLMETVTEKMTPNKPEIPALLSKPNKVMHERWCKLSALVKGHLTRQLLGSRTVQAIMKTIRDTSRTILSIRSEEITADTNMKTMQDATLLDRLFLQLRVSMFEFHAMFFDSTVQERMIMISQSRELDRKEQLHIQKPQKEHRLSSATLKALQRKKVERMIKKPALTENSRRSLKTSGPHTKEVKSKISYIWKNGAKPETGKPQSKPNEKKKKGNKSPYASAKSLVDLNRVNDLAPSIR</sequence>
<feature type="region of interest" description="Disordered" evidence="1">
    <location>
        <begin position="122"/>
        <end position="143"/>
    </location>
</feature>
<feature type="compositionally biased region" description="Low complexity" evidence="1">
    <location>
        <begin position="27"/>
        <end position="49"/>
    </location>
</feature>
<dbReference type="GO" id="GO:0007099">
    <property type="term" value="P:centriole replication"/>
    <property type="evidence" value="ECO:0007669"/>
    <property type="project" value="InterPro"/>
</dbReference>
<accession>A0A6F9DAT8</accession>
<name>A0A6F9DAT8_9ASCI</name>
<feature type="region of interest" description="Disordered" evidence="1">
    <location>
        <begin position="22"/>
        <end position="49"/>
    </location>
</feature>
<dbReference type="GO" id="GO:0005814">
    <property type="term" value="C:centriole"/>
    <property type="evidence" value="ECO:0007669"/>
    <property type="project" value="InterPro"/>
</dbReference>
<feature type="region of interest" description="Disordered" evidence="1">
    <location>
        <begin position="359"/>
        <end position="389"/>
    </location>
</feature>
<dbReference type="PANTHER" id="PTHR13594">
    <property type="entry name" value="CENTRIOLAR COILED-COIL PROTEIN OF 110 KDA"/>
    <property type="match status" value="1"/>
</dbReference>
<dbReference type="InterPro" id="IPR033207">
    <property type="entry name" value="CCP110"/>
</dbReference>
<feature type="compositionally biased region" description="Basic and acidic residues" evidence="1">
    <location>
        <begin position="573"/>
        <end position="594"/>
    </location>
</feature>
<feature type="compositionally biased region" description="Low complexity" evidence="1">
    <location>
        <begin position="189"/>
        <end position="199"/>
    </location>
</feature>
<feature type="region of interest" description="Disordered" evidence="1">
    <location>
        <begin position="537"/>
        <end position="622"/>
    </location>
</feature>
<feature type="compositionally biased region" description="Low complexity" evidence="1">
    <location>
        <begin position="123"/>
        <end position="135"/>
    </location>
</feature>
<feature type="compositionally biased region" description="Polar residues" evidence="1">
    <location>
        <begin position="294"/>
        <end position="320"/>
    </location>
</feature>
<feature type="compositionally biased region" description="Polar residues" evidence="1">
    <location>
        <begin position="420"/>
        <end position="440"/>
    </location>
</feature>
<feature type="compositionally biased region" description="Polar residues" evidence="1">
    <location>
        <begin position="374"/>
        <end position="387"/>
    </location>
</feature>
<evidence type="ECO:0000313" key="2">
    <source>
        <dbReference type="EMBL" id="CAB3240073.1"/>
    </source>
</evidence>
<feature type="region of interest" description="Disordered" evidence="1">
    <location>
        <begin position="837"/>
        <end position="914"/>
    </location>
</feature>
<reference evidence="2" key="1">
    <citation type="submission" date="2020-04" db="EMBL/GenBank/DDBJ databases">
        <authorList>
            <person name="Neveu A P."/>
        </authorList>
    </citation>
    <scope>NUCLEOTIDE SEQUENCE</scope>
    <source>
        <tissue evidence="2">Whole embryo</tissue>
    </source>
</reference>